<name>A0A5J5I6B3_9BACI</name>
<dbReference type="InterPro" id="IPR058620">
    <property type="entry name" value="YtrI_C"/>
</dbReference>
<feature type="coiled-coil region" evidence="1">
    <location>
        <begin position="38"/>
        <end position="72"/>
    </location>
</feature>
<evidence type="ECO:0000259" key="3">
    <source>
        <dbReference type="Pfam" id="PF26347"/>
    </source>
</evidence>
<dbReference type="EMBL" id="VYKL01000004">
    <property type="protein sequence ID" value="KAA9031698.1"/>
    <property type="molecule type" value="Genomic_DNA"/>
</dbReference>
<feature type="domain" description="Sporulation membrane protein YtrI C-terminal" evidence="3">
    <location>
        <begin position="80"/>
        <end position="163"/>
    </location>
</feature>
<gene>
    <name evidence="4" type="ORF">F4V44_01250</name>
</gene>
<dbReference type="Pfam" id="PF26347">
    <property type="entry name" value="YtrI_sporulation"/>
    <property type="match status" value="1"/>
</dbReference>
<evidence type="ECO:0000313" key="4">
    <source>
        <dbReference type="EMBL" id="KAA9031698.1"/>
    </source>
</evidence>
<feature type="transmembrane region" description="Helical" evidence="2">
    <location>
        <begin position="12"/>
        <end position="34"/>
    </location>
</feature>
<comment type="caution">
    <text evidence="4">The sequence shown here is derived from an EMBL/GenBank/DDBJ whole genome shotgun (WGS) entry which is preliminary data.</text>
</comment>
<sequence>MRIPPYYRKPTWQQFFAGMVIGGIISWIIFLFIFGEWQEKYSKEIQTQKDQITDLINEKTIWQEEFKKINKESKAKLTVQSIYIKIKNKDKYHLDQLSVIEMEDKVREDIRMMIAKDIDTVYNSRELIKKIIENKTVKVNDKRYNLKVREMIIYTTLSIELEITIAD</sequence>
<dbReference type="OrthoDB" id="2691164at2"/>
<protein>
    <submittedName>
        <fullName evidence="4">Sporulation protein</fullName>
    </submittedName>
</protein>
<organism evidence="4 5">
    <name type="scientific">Niallia endozanthoxylica</name>
    <dbReference type="NCBI Taxonomy" id="2036016"/>
    <lineage>
        <taxon>Bacteria</taxon>
        <taxon>Bacillati</taxon>
        <taxon>Bacillota</taxon>
        <taxon>Bacilli</taxon>
        <taxon>Bacillales</taxon>
        <taxon>Bacillaceae</taxon>
        <taxon>Niallia</taxon>
    </lineage>
</organism>
<evidence type="ECO:0000256" key="2">
    <source>
        <dbReference type="SAM" id="Phobius"/>
    </source>
</evidence>
<dbReference type="InterPro" id="IPR048198">
    <property type="entry name" value="YtrI"/>
</dbReference>
<accession>A0A5J5I6B3</accession>
<evidence type="ECO:0000256" key="1">
    <source>
        <dbReference type="SAM" id="Coils"/>
    </source>
</evidence>
<dbReference type="NCBIfam" id="NF041479">
    <property type="entry name" value="spor_membprot_YtrI"/>
    <property type="match status" value="1"/>
</dbReference>
<keyword evidence="2" id="KW-0812">Transmembrane</keyword>
<proteinExistence type="predicted"/>
<keyword evidence="2" id="KW-1133">Transmembrane helix</keyword>
<reference evidence="4 5" key="1">
    <citation type="submission" date="2019-09" db="EMBL/GenBank/DDBJ databases">
        <title>Whole genome sequences of isolates from the Mars Exploration Rovers.</title>
        <authorList>
            <person name="Seuylemezian A."/>
            <person name="Vaishampayan P."/>
        </authorList>
    </citation>
    <scope>NUCLEOTIDE SEQUENCE [LARGE SCALE GENOMIC DNA]</scope>
    <source>
        <strain evidence="4 5">MER_TA_151</strain>
    </source>
</reference>
<keyword evidence="1" id="KW-0175">Coiled coil</keyword>
<dbReference type="AlphaFoldDB" id="A0A5J5I6B3"/>
<dbReference type="Proteomes" id="UP000326671">
    <property type="component" value="Unassembled WGS sequence"/>
</dbReference>
<evidence type="ECO:0000313" key="5">
    <source>
        <dbReference type="Proteomes" id="UP000326671"/>
    </source>
</evidence>
<dbReference type="RefSeq" id="WP_150438162.1">
    <property type="nucleotide sequence ID" value="NZ_VYKL01000004.1"/>
</dbReference>
<keyword evidence="2" id="KW-0472">Membrane</keyword>
<keyword evidence="5" id="KW-1185">Reference proteome</keyword>